<dbReference type="SFLD" id="SFLDG00358">
    <property type="entry name" value="Main_(cytGST)"/>
    <property type="match status" value="1"/>
</dbReference>
<evidence type="ECO:0000313" key="7">
    <source>
        <dbReference type="EMBL" id="OAD42925.1"/>
    </source>
</evidence>
<dbReference type="GO" id="GO:0005737">
    <property type="term" value="C:cytoplasm"/>
    <property type="evidence" value="ECO:0007669"/>
    <property type="project" value="UniProtKB-ARBA"/>
</dbReference>
<dbReference type="EMBL" id="LVWD01000006">
    <property type="protein sequence ID" value="OAD42925.1"/>
    <property type="molecule type" value="Genomic_DNA"/>
</dbReference>
<dbReference type="PANTHER" id="PTHR44051:SF9">
    <property type="entry name" value="GLUTATHIONE S-TRANSFERASE 1"/>
    <property type="match status" value="1"/>
</dbReference>
<dbReference type="InterPro" id="IPR004046">
    <property type="entry name" value="GST_C"/>
</dbReference>
<dbReference type="GO" id="GO:0004364">
    <property type="term" value="F:glutathione transferase activity"/>
    <property type="evidence" value="ECO:0007669"/>
    <property type="project" value="UniProtKB-EC"/>
</dbReference>
<evidence type="ECO:0000256" key="3">
    <source>
        <dbReference type="ARBA" id="ARBA00047960"/>
    </source>
</evidence>
<evidence type="ECO:0000256" key="2">
    <source>
        <dbReference type="ARBA" id="ARBA00022679"/>
    </source>
</evidence>
<dbReference type="InterPro" id="IPR010987">
    <property type="entry name" value="Glutathione-S-Trfase_C-like"/>
</dbReference>
<evidence type="ECO:0000313" key="6">
    <source>
        <dbReference type="EMBL" id="AOW15724.1"/>
    </source>
</evidence>
<dbReference type="Pfam" id="PF00043">
    <property type="entry name" value="GST_C"/>
    <property type="match status" value="1"/>
</dbReference>
<dbReference type="SUPFAM" id="SSF47616">
    <property type="entry name" value="GST C-terminal domain-like"/>
    <property type="match status" value="1"/>
</dbReference>
<evidence type="ECO:0000313" key="9">
    <source>
        <dbReference type="Proteomes" id="UP000185680"/>
    </source>
</evidence>
<dbReference type="InterPro" id="IPR036249">
    <property type="entry name" value="Thioredoxin-like_sf"/>
</dbReference>
<dbReference type="CDD" id="cd03046">
    <property type="entry name" value="GST_N_GTT1_like"/>
    <property type="match status" value="1"/>
</dbReference>
<dbReference type="SUPFAM" id="SSF52833">
    <property type="entry name" value="Thioredoxin-like"/>
    <property type="match status" value="1"/>
</dbReference>
<organism evidence="6 9">
    <name type="scientific">Hydrogenophaga crassostreae</name>
    <dbReference type="NCBI Taxonomy" id="1763535"/>
    <lineage>
        <taxon>Bacteria</taxon>
        <taxon>Pseudomonadati</taxon>
        <taxon>Pseudomonadota</taxon>
        <taxon>Betaproteobacteria</taxon>
        <taxon>Burkholderiales</taxon>
        <taxon>Comamonadaceae</taxon>
        <taxon>Hydrogenophaga</taxon>
    </lineage>
</organism>
<dbReference type="GO" id="GO:0004601">
    <property type="term" value="F:peroxidase activity"/>
    <property type="evidence" value="ECO:0007669"/>
    <property type="project" value="UniProtKB-ARBA"/>
</dbReference>
<protein>
    <recommendedName>
        <fullName evidence="1">glutathione transferase</fullName>
        <ecNumber evidence="1">2.5.1.18</ecNumber>
    </recommendedName>
</protein>
<dbReference type="PANTHER" id="PTHR44051">
    <property type="entry name" value="GLUTATHIONE S-TRANSFERASE-RELATED"/>
    <property type="match status" value="1"/>
</dbReference>
<dbReference type="SFLD" id="SFLDS00019">
    <property type="entry name" value="Glutathione_Transferase_(cytos"/>
    <property type="match status" value="1"/>
</dbReference>
<dbReference type="KEGG" id="hyl:LPB072_16275"/>
<dbReference type="RefSeq" id="WP_066087635.1">
    <property type="nucleotide sequence ID" value="NZ_CP017476.1"/>
</dbReference>
<sequence length="203" mass="22524">MIEIHHLTESRSRRITWMLEELGLPYEVITYHRDPETRLAPPELQAIHPLGKAPVLRDGSEVLIESGAIVDYLIRTYGKGQFAPAIEAPDYNRYVQFMHYAEGSAMLPMLLKLYVSRLGDAGAPLHPRIASEMQNHLGYLNGELEGRDFFVGNALTGADVQLSFVAQVAVRNGGAEAFPHLARFVNAIEARPAYQRAIARSGA</sequence>
<dbReference type="AlphaFoldDB" id="A0A167IJ98"/>
<dbReference type="FunFam" id="3.40.30.10:FF:000156">
    <property type="entry name" value="Glutathione S-transferase 1"/>
    <property type="match status" value="1"/>
</dbReference>
<dbReference type="Gene3D" id="3.40.30.10">
    <property type="entry name" value="Glutaredoxin"/>
    <property type="match status" value="1"/>
</dbReference>
<dbReference type="InterPro" id="IPR036282">
    <property type="entry name" value="Glutathione-S-Trfase_C_sf"/>
</dbReference>
<comment type="catalytic activity">
    <reaction evidence="3">
        <text>RX + glutathione = an S-substituted glutathione + a halide anion + H(+)</text>
        <dbReference type="Rhea" id="RHEA:16437"/>
        <dbReference type="ChEBI" id="CHEBI:15378"/>
        <dbReference type="ChEBI" id="CHEBI:16042"/>
        <dbReference type="ChEBI" id="CHEBI:17792"/>
        <dbReference type="ChEBI" id="CHEBI:57925"/>
        <dbReference type="ChEBI" id="CHEBI:90779"/>
        <dbReference type="EC" id="2.5.1.18"/>
    </reaction>
</comment>
<feature type="domain" description="GST C-terminal" evidence="5">
    <location>
        <begin position="87"/>
        <end position="203"/>
    </location>
</feature>
<accession>A0A167IJ98</accession>
<dbReference type="STRING" id="1763535.LPB072_16275"/>
<evidence type="ECO:0000259" key="5">
    <source>
        <dbReference type="PROSITE" id="PS50405"/>
    </source>
</evidence>
<dbReference type="Gene3D" id="1.20.1050.10">
    <property type="match status" value="1"/>
</dbReference>
<evidence type="ECO:0000313" key="8">
    <source>
        <dbReference type="Proteomes" id="UP000185657"/>
    </source>
</evidence>
<dbReference type="OrthoDB" id="9810080at2"/>
<gene>
    <name evidence="6" type="ORF">LPB072_16275</name>
    <name evidence="7" type="ORF">LPB72_06440</name>
</gene>
<dbReference type="Proteomes" id="UP000185680">
    <property type="component" value="Chromosome"/>
</dbReference>
<dbReference type="PROSITE" id="PS50404">
    <property type="entry name" value="GST_NTER"/>
    <property type="match status" value="1"/>
</dbReference>
<keyword evidence="2 6" id="KW-0808">Transferase</keyword>
<dbReference type="Proteomes" id="UP000185657">
    <property type="component" value="Unassembled WGS sequence"/>
</dbReference>
<dbReference type="Pfam" id="PF13417">
    <property type="entry name" value="GST_N_3"/>
    <property type="match status" value="1"/>
</dbReference>
<reference evidence="7 8" key="1">
    <citation type="submission" date="2016-02" db="EMBL/GenBank/DDBJ databases">
        <title>Draft genome sequence of Hydrogenophaga sp. LPB0072.</title>
        <authorList>
            <person name="Shin S.-K."/>
            <person name="Yi H."/>
        </authorList>
    </citation>
    <scope>NUCLEOTIDE SEQUENCE [LARGE SCALE GENOMIC DNA]</scope>
    <source>
        <strain evidence="7 8">LPB0072</strain>
    </source>
</reference>
<dbReference type="EMBL" id="CP017476">
    <property type="protein sequence ID" value="AOW15724.1"/>
    <property type="molecule type" value="Genomic_DNA"/>
</dbReference>
<keyword evidence="8" id="KW-1185">Reference proteome</keyword>
<evidence type="ECO:0000256" key="1">
    <source>
        <dbReference type="ARBA" id="ARBA00012452"/>
    </source>
</evidence>
<dbReference type="SFLD" id="SFLDG01150">
    <property type="entry name" value="Main.1:_Beta-like"/>
    <property type="match status" value="1"/>
</dbReference>
<evidence type="ECO:0000259" key="4">
    <source>
        <dbReference type="PROSITE" id="PS50404"/>
    </source>
</evidence>
<name>A0A167IJ98_9BURK</name>
<dbReference type="InterPro" id="IPR040079">
    <property type="entry name" value="Glutathione_S-Trfase"/>
</dbReference>
<proteinExistence type="predicted"/>
<dbReference type="InterPro" id="IPR004045">
    <property type="entry name" value="Glutathione_S-Trfase_N"/>
</dbReference>
<reference evidence="6 9" key="2">
    <citation type="submission" date="2016-10" db="EMBL/GenBank/DDBJ databases">
        <title>Hydorgenophaga sp. LPB0072 isolated from gastropod.</title>
        <authorList>
            <person name="Kim E."/>
            <person name="Yi H."/>
        </authorList>
    </citation>
    <scope>NUCLEOTIDE SEQUENCE [LARGE SCALE GENOMIC DNA]</scope>
    <source>
        <strain evidence="6 9">LPB0072</strain>
    </source>
</reference>
<dbReference type="EC" id="2.5.1.18" evidence="1"/>
<dbReference type="PROSITE" id="PS50405">
    <property type="entry name" value="GST_CTER"/>
    <property type="match status" value="1"/>
</dbReference>
<feature type="domain" description="GST N-terminal" evidence="4">
    <location>
        <begin position="1"/>
        <end position="81"/>
    </location>
</feature>